<feature type="domain" description="Glycosyltransferase subfamily 4-like N-terminal" evidence="2">
    <location>
        <begin position="58"/>
        <end position="192"/>
    </location>
</feature>
<dbReference type="Proteomes" id="UP000707356">
    <property type="component" value="Unassembled WGS sequence"/>
</dbReference>
<dbReference type="AlphaFoldDB" id="A0A951PCS9"/>
<proteinExistence type="predicted"/>
<dbReference type="EC" id="2.4.-.-" evidence="3"/>
<evidence type="ECO:0000259" key="2">
    <source>
        <dbReference type="Pfam" id="PF13439"/>
    </source>
</evidence>
<evidence type="ECO:0000313" key="4">
    <source>
        <dbReference type="Proteomes" id="UP000707356"/>
    </source>
</evidence>
<dbReference type="Pfam" id="PF13439">
    <property type="entry name" value="Glyco_transf_4"/>
    <property type="match status" value="1"/>
</dbReference>
<dbReference type="InterPro" id="IPR001296">
    <property type="entry name" value="Glyco_trans_1"/>
</dbReference>
<evidence type="ECO:0000259" key="1">
    <source>
        <dbReference type="Pfam" id="PF00534"/>
    </source>
</evidence>
<dbReference type="InterPro" id="IPR050194">
    <property type="entry name" value="Glycosyltransferase_grp1"/>
</dbReference>
<evidence type="ECO:0000313" key="3">
    <source>
        <dbReference type="EMBL" id="MBW4467332.1"/>
    </source>
</evidence>
<reference evidence="3" key="2">
    <citation type="journal article" date="2022" name="Microbiol. Resour. Announc.">
        <title>Metagenome Sequencing to Explore Phylogenomics of Terrestrial Cyanobacteria.</title>
        <authorList>
            <person name="Ward R.D."/>
            <person name="Stajich J.E."/>
            <person name="Johansen J.R."/>
            <person name="Huntemann M."/>
            <person name="Clum A."/>
            <person name="Foster B."/>
            <person name="Foster B."/>
            <person name="Roux S."/>
            <person name="Palaniappan K."/>
            <person name="Varghese N."/>
            <person name="Mukherjee S."/>
            <person name="Reddy T.B.K."/>
            <person name="Daum C."/>
            <person name="Copeland A."/>
            <person name="Chen I.A."/>
            <person name="Ivanova N.N."/>
            <person name="Kyrpides N.C."/>
            <person name="Shapiro N."/>
            <person name="Eloe-Fadrosh E.A."/>
            <person name="Pietrasiak N."/>
        </authorList>
    </citation>
    <scope>NUCLEOTIDE SEQUENCE</scope>
    <source>
        <strain evidence="3">GSE-TBD4-15B</strain>
    </source>
</reference>
<accession>A0A951PCS9</accession>
<dbReference type="Pfam" id="PF00534">
    <property type="entry name" value="Glycos_transf_1"/>
    <property type="match status" value="1"/>
</dbReference>
<keyword evidence="3" id="KW-0328">Glycosyltransferase</keyword>
<dbReference type="GO" id="GO:0016757">
    <property type="term" value="F:glycosyltransferase activity"/>
    <property type="evidence" value="ECO:0007669"/>
    <property type="project" value="UniProtKB-KW"/>
</dbReference>
<name>A0A951PCS9_9CYAN</name>
<comment type="caution">
    <text evidence="3">The sequence shown here is derived from an EMBL/GenBank/DDBJ whole genome shotgun (WGS) entry which is preliminary data.</text>
</comment>
<dbReference type="Gene3D" id="3.40.50.2000">
    <property type="entry name" value="Glycogen Phosphorylase B"/>
    <property type="match status" value="2"/>
</dbReference>
<protein>
    <submittedName>
        <fullName evidence="3">Glycosyltransferase</fullName>
        <ecNumber evidence="3">2.4.-.-</ecNumber>
    </submittedName>
</protein>
<sequence length="385" mass="43736">MRTAVVHEWLVTYAGSERVAEQMLLLYPDADLFSLVEFLPDELKFFIQHRPVTTSFLQQLPFANPRFRAYLPLMPLAIEQFDLSDYDLILSSNHAVAKGVLTRADQLHICYMHTPIRYAWDLQQQYLKGANLTRGLKAALTHLVLHYLRLWDLSTANRVDYFVANSQYVARRIRKTYRREAEVIYPPVAVERFRPKAARDDFYFVLSRFVPYKQVGLIVRAFNQLGLPLIVVGDGAERDTLRALASSNVQILGPQPEASVIDLMQRCKAFVFAAAEDFGISLVEAQAAGAPVIAYGKGGAVEIVQPGTGLLFPEQSVESLMAAVRTFEAGLQSGRLEFPVEKLSNNAERFRPERFQQELLGFIERKSAEFRPEFRPESQLDALQY</sequence>
<organism evidence="3 4">
    <name type="scientific">Pegethrix bostrychoides GSE-TBD4-15B</name>
    <dbReference type="NCBI Taxonomy" id="2839662"/>
    <lineage>
        <taxon>Bacteria</taxon>
        <taxon>Bacillati</taxon>
        <taxon>Cyanobacteriota</taxon>
        <taxon>Cyanophyceae</taxon>
        <taxon>Oculatellales</taxon>
        <taxon>Oculatellaceae</taxon>
        <taxon>Pegethrix</taxon>
    </lineage>
</organism>
<dbReference type="PANTHER" id="PTHR45947">
    <property type="entry name" value="SULFOQUINOVOSYL TRANSFERASE SQD2"/>
    <property type="match status" value="1"/>
</dbReference>
<dbReference type="InterPro" id="IPR028098">
    <property type="entry name" value="Glyco_trans_4-like_N"/>
</dbReference>
<dbReference type="PANTHER" id="PTHR45947:SF3">
    <property type="entry name" value="SULFOQUINOVOSYL TRANSFERASE SQD2"/>
    <property type="match status" value="1"/>
</dbReference>
<gene>
    <name evidence="3" type="ORF">KME07_18045</name>
</gene>
<reference evidence="3" key="1">
    <citation type="submission" date="2021-05" db="EMBL/GenBank/DDBJ databases">
        <authorList>
            <person name="Pietrasiak N."/>
            <person name="Ward R."/>
            <person name="Stajich J.E."/>
            <person name="Kurbessoian T."/>
        </authorList>
    </citation>
    <scope>NUCLEOTIDE SEQUENCE</scope>
    <source>
        <strain evidence="3">GSE-TBD4-15B</strain>
    </source>
</reference>
<dbReference type="EMBL" id="JAHHHV010000075">
    <property type="protein sequence ID" value="MBW4467332.1"/>
    <property type="molecule type" value="Genomic_DNA"/>
</dbReference>
<dbReference type="SUPFAM" id="SSF53756">
    <property type="entry name" value="UDP-Glycosyltransferase/glycogen phosphorylase"/>
    <property type="match status" value="1"/>
</dbReference>
<keyword evidence="3" id="KW-0808">Transferase</keyword>
<feature type="domain" description="Glycosyl transferase family 1" evidence="1">
    <location>
        <begin position="197"/>
        <end position="328"/>
    </location>
</feature>